<keyword evidence="3" id="KW-1185">Reference proteome</keyword>
<evidence type="ECO:0000256" key="1">
    <source>
        <dbReference type="SAM" id="MobiDB-lite"/>
    </source>
</evidence>
<accession>A0ABR1U0V9</accession>
<dbReference type="Proteomes" id="UP001444661">
    <property type="component" value="Unassembled WGS sequence"/>
</dbReference>
<sequence>MAPKDKAPTKESRSKKRAATFDVTPSKGIDKRAATFDVTPNKGGAALSEVSSSSSDSRSQQRMEISSLKRIIKEDRTDKARAIIAVVNPSAVPELERKLQGSKLKFWKGKTTVKIANPRSLQSTIELVQSEKSAPRHLTILVGQDLDTLEFKVGAKMQSLSIFRHEDTSLGPPAGTLLIAGSSTYAKTRLDQWQAKQHQSHAVYLGRGVGIRIESDVLNDPAYNNGGPVNRDMQVAQPADQTVARPKLFPAGGGWGDSYTLSLSNSDKNEVYELFNSLHHTPDEDHLCYDERGTQMAMRPERPWWEKWEKPIGHIIGILTGAKNAQSMRATAGGMFVEYHFGAAALSIGAAGLPQAITLAAGPATMLGVGAAAAAYFVPWDAVFKWLWGVIKKMFQSFLAVWERLMRWVASKLSGTSVEGKNSNHPMPPIGFG</sequence>
<evidence type="ECO:0000313" key="2">
    <source>
        <dbReference type="EMBL" id="KAK8052528.1"/>
    </source>
</evidence>
<feature type="compositionally biased region" description="Low complexity" evidence="1">
    <location>
        <begin position="48"/>
        <end position="58"/>
    </location>
</feature>
<comment type="caution">
    <text evidence="2">The sequence shown here is derived from an EMBL/GenBank/DDBJ whole genome shotgun (WGS) entry which is preliminary data.</text>
</comment>
<protein>
    <submittedName>
        <fullName evidence="2">Uncharacterized protein</fullName>
    </submittedName>
</protein>
<proteinExistence type="predicted"/>
<organism evidence="2 3">
    <name type="scientific">Apiospora rasikravindrae</name>
    <dbReference type="NCBI Taxonomy" id="990691"/>
    <lineage>
        <taxon>Eukaryota</taxon>
        <taxon>Fungi</taxon>
        <taxon>Dikarya</taxon>
        <taxon>Ascomycota</taxon>
        <taxon>Pezizomycotina</taxon>
        <taxon>Sordariomycetes</taxon>
        <taxon>Xylariomycetidae</taxon>
        <taxon>Amphisphaeriales</taxon>
        <taxon>Apiosporaceae</taxon>
        <taxon>Apiospora</taxon>
    </lineage>
</organism>
<feature type="region of interest" description="Disordered" evidence="1">
    <location>
        <begin position="1"/>
        <end position="62"/>
    </location>
</feature>
<reference evidence="2 3" key="1">
    <citation type="submission" date="2023-01" db="EMBL/GenBank/DDBJ databases">
        <title>Analysis of 21 Apiospora genomes using comparative genomics revels a genus with tremendous synthesis potential of carbohydrate active enzymes and secondary metabolites.</title>
        <authorList>
            <person name="Sorensen T."/>
        </authorList>
    </citation>
    <scope>NUCLEOTIDE SEQUENCE [LARGE SCALE GENOMIC DNA]</scope>
    <source>
        <strain evidence="2 3">CBS 33761</strain>
    </source>
</reference>
<dbReference type="EMBL" id="JAQQWK010000002">
    <property type="protein sequence ID" value="KAK8052528.1"/>
    <property type="molecule type" value="Genomic_DNA"/>
</dbReference>
<evidence type="ECO:0000313" key="3">
    <source>
        <dbReference type="Proteomes" id="UP001444661"/>
    </source>
</evidence>
<gene>
    <name evidence="2" type="ORF">PG993_003913</name>
</gene>
<feature type="compositionally biased region" description="Basic and acidic residues" evidence="1">
    <location>
        <begin position="1"/>
        <end position="12"/>
    </location>
</feature>
<name>A0ABR1U0V9_9PEZI</name>